<name>A0ABW4RXW3_9ACTN</name>
<keyword evidence="2" id="KW-1185">Reference proteome</keyword>
<sequence>MESTLQLLLHPVRWGIVQRLAAGPATPAALQEAMVATAPATLYRQLQSLQEAGLVEVVDEKKVRGAVERTYGLAGILAGPDPTPEGRRNQALLVLNLLQHDVLACLVDGAGQQDRVGTTRTRIHATPQELEQLQARLTELVTPLLEPHEGSSPLSLGLVMVPLAE</sequence>
<evidence type="ECO:0000313" key="1">
    <source>
        <dbReference type="EMBL" id="MFD1891156.1"/>
    </source>
</evidence>
<dbReference type="Proteomes" id="UP001597326">
    <property type="component" value="Unassembled WGS sequence"/>
</dbReference>
<dbReference type="EMBL" id="JBHUFZ010000030">
    <property type="protein sequence ID" value="MFD1891156.1"/>
    <property type="molecule type" value="Genomic_DNA"/>
</dbReference>
<dbReference type="Gene3D" id="1.10.10.10">
    <property type="entry name" value="Winged helix-like DNA-binding domain superfamily/Winged helix DNA-binding domain"/>
    <property type="match status" value="1"/>
</dbReference>
<dbReference type="InterPro" id="IPR036390">
    <property type="entry name" value="WH_DNA-bd_sf"/>
</dbReference>
<dbReference type="Pfam" id="PF12840">
    <property type="entry name" value="HTH_20"/>
    <property type="match status" value="1"/>
</dbReference>
<dbReference type="CDD" id="cd00090">
    <property type="entry name" value="HTH_ARSR"/>
    <property type="match status" value="1"/>
</dbReference>
<protein>
    <submittedName>
        <fullName evidence="1">Helix-turn-helix domain-containing protein</fullName>
    </submittedName>
</protein>
<dbReference type="InterPro" id="IPR011991">
    <property type="entry name" value="ArsR-like_HTH"/>
</dbReference>
<dbReference type="SUPFAM" id="SSF46785">
    <property type="entry name" value="Winged helix' DNA-binding domain"/>
    <property type="match status" value="1"/>
</dbReference>
<gene>
    <name evidence="1" type="ORF">ACFSCS_13330</name>
</gene>
<dbReference type="RefSeq" id="WP_343875362.1">
    <property type="nucleotide sequence ID" value="NZ_BAAAIX010000031.1"/>
</dbReference>
<organism evidence="1 2">
    <name type="scientific">Luteococcus peritonei</name>
    <dbReference type="NCBI Taxonomy" id="88874"/>
    <lineage>
        <taxon>Bacteria</taxon>
        <taxon>Bacillati</taxon>
        <taxon>Actinomycetota</taxon>
        <taxon>Actinomycetes</taxon>
        <taxon>Propionibacteriales</taxon>
        <taxon>Propionibacteriaceae</taxon>
        <taxon>Luteococcus</taxon>
    </lineage>
</organism>
<proteinExistence type="predicted"/>
<evidence type="ECO:0000313" key="2">
    <source>
        <dbReference type="Proteomes" id="UP001597326"/>
    </source>
</evidence>
<dbReference type="InterPro" id="IPR036388">
    <property type="entry name" value="WH-like_DNA-bd_sf"/>
</dbReference>
<reference evidence="2" key="1">
    <citation type="journal article" date="2019" name="Int. J. Syst. Evol. Microbiol.">
        <title>The Global Catalogue of Microorganisms (GCM) 10K type strain sequencing project: providing services to taxonomists for standard genome sequencing and annotation.</title>
        <authorList>
            <consortium name="The Broad Institute Genomics Platform"/>
            <consortium name="The Broad Institute Genome Sequencing Center for Infectious Disease"/>
            <person name="Wu L."/>
            <person name="Ma J."/>
        </authorList>
    </citation>
    <scope>NUCLEOTIDE SEQUENCE [LARGE SCALE GENOMIC DNA]</scope>
    <source>
        <strain evidence="2">CAIM 431</strain>
    </source>
</reference>
<accession>A0ABW4RXW3</accession>
<comment type="caution">
    <text evidence="1">The sequence shown here is derived from an EMBL/GenBank/DDBJ whole genome shotgun (WGS) entry which is preliminary data.</text>
</comment>